<accession>A0A383CN62</accession>
<protein>
    <recommendedName>
        <fullName evidence="4">Acyl-CoA dehydrogenase/oxidase N-terminal domain-containing protein</fullName>
    </recommendedName>
</protein>
<dbReference type="InterPro" id="IPR009100">
    <property type="entry name" value="AcylCoA_DH/oxidase_NM_dom_sf"/>
</dbReference>
<evidence type="ECO:0000256" key="3">
    <source>
        <dbReference type="ARBA" id="ARBA00023002"/>
    </source>
</evidence>
<dbReference type="SUPFAM" id="SSF56645">
    <property type="entry name" value="Acyl-CoA dehydrogenase NM domain-like"/>
    <property type="match status" value="1"/>
</dbReference>
<evidence type="ECO:0000256" key="1">
    <source>
        <dbReference type="ARBA" id="ARBA00022630"/>
    </source>
</evidence>
<dbReference type="InterPro" id="IPR037069">
    <property type="entry name" value="AcylCoA_DH/ox_N_sf"/>
</dbReference>
<dbReference type="PANTHER" id="PTHR43884:SF20">
    <property type="entry name" value="ACYL-COA DEHYDROGENASE FADE28"/>
    <property type="match status" value="1"/>
</dbReference>
<evidence type="ECO:0000256" key="2">
    <source>
        <dbReference type="ARBA" id="ARBA00022827"/>
    </source>
</evidence>
<dbReference type="AlphaFoldDB" id="A0A383CN62"/>
<sequence>MDFALTEEQLMLQESIGGYLRSACPLDSVRESSESGDTHTPKIASGLVELGAAGILIPDQFGGVGMGLLEAALISEALGAVVAPVAFVASSVMAPIALLGAGSDQQKEAWLPQVANGEIVIGVGVSEHIGRRETNGIVADKGTLNGKAMFVLDSMDADALIVADTSGRLYLVRTDNVTRNKLKTVDRT</sequence>
<dbReference type="GO" id="GO:0050660">
    <property type="term" value="F:flavin adenine dinucleotide binding"/>
    <property type="evidence" value="ECO:0007669"/>
    <property type="project" value="InterPro"/>
</dbReference>
<evidence type="ECO:0000313" key="5">
    <source>
        <dbReference type="EMBL" id="SVE33652.1"/>
    </source>
</evidence>
<gene>
    <name evidence="5" type="ORF">METZ01_LOCUS486506</name>
</gene>
<dbReference type="Pfam" id="PF02771">
    <property type="entry name" value="Acyl-CoA_dh_N"/>
    <property type="match status" value="1"/>
</dbReference>
<dbReference type="GO" id="GO:0003995">
    <property type="term" value="F:acyl-CoA dehydrogenase activity"/>
    <property type="evidence" value="ECO:0007669"/>
    <property type="project" value="TreeGrafter"/>
</dbReference>
<proteinExistence type="predicted"/>
<name>A0A383CN62_9ZZZZ</name>
<organism evidence="5">
    <name type="scientific">marine metagenome</name>
    <dbReference type="NCBI Taxonomy" id="408172"/>
    <lineage>
        <taxon>unclassified sequences</taxon>
        <taxon>metagenomes</taxon>
        <taxon>ecological metagenomes</taxon>
    </lineage>
</organism>
<dbReference type="EMBL" id="UINC01210265">
    <property type="protein sequence ID" value="SVE33652.1"/>
    <property type="molecule type" value="Genomic_DNA"/>
</dbReference>
<feature type="non-terminal residue" evidence="5">
    <location>
        <position position="188"/>
    </location>
</feature>
<keyword evidence="3" id="KW-0560">Oxidoreductase</keyword>
<dbReference type="Gene3D" id="1.10.540.10">
    <property type="entry name" value="Acyl-CoA dehydrogenase/oxidase, N-terminal domain"/>
    <property type="match status" value="1"/>
</dbReference>
<keyword evidence="1" id="KW-0285">Flavoprotein</keyword>
<dbReference type="PANTHER" id="PTHR43884">
    <property type="entry name" value="ACYL-COA DEHYDROGENASE"/>
    <property type="match status" value="1"/>
</dbReference>
<evidence type="ECO:0000259" key="4">
    <source>
        <dbReference type="Pfam" id="PF02771"/>
    </source>
</evidence>
<dbReference type="InterPro" id="IPR013786">
    <property type="entry name" value="AcylCoA_DH/ox_N"/>
</dbReference>
<feature type="domain" description="Acyl-CoA dehydrogenase/oxidase N-terminal" evidence="4">
    <location>
        <begin position="6"/>
        <end position="118"/>
    </location>
</feature>
<reference evidence="5" key="1">
    <citation type="submission" date="2018-05" db="EMBL/GenBank/DDBJ databases">
        <authorList>
            <person name="Lanie J.A."/>
            <person name="Ng W.-L."/>
            <person name="Kazmierczak K.M."/>
            <person name="Andrzejewski T.M."/>
            <person name="Davidsen T.M."/>
            <person name="Wayne K.J."/>
            <person name="Tettelin H."/>
            <person name="Glass J.I."/>
            <person name="Rusch D."/>
            <person name="Podicherti R."/>
            <person name="Tsui H.-C.T."/>
            <person name="Winkler M.E."/>
        </authorList>
    </citation>
    <scope>NUCLEOTIDE SEQUENCE</scope>
</reference>
<keyword evidence="2" id="KW-0274">FAD</keyword>